<reference evidence="2 3" key="1">
    <citation type="submission" date="2020-08" db="EMBL/GenBank/DDBJ databases">
        <title>Sequencing the genomes of 1000 actinobacteria strains.</title>
        <authorList>
            <person name="Klenk H.-P."/>
        </authorList>
    </citation>
    <scope>NUCLEOTIDE SEQUENCE [LARGE SCALE GENOMIC DNA]</scope>
    <source>
        <strain evidence="2 3">DSM 44551</strain>
    </source>
</reference>
<comment type="caution">
    <text evidence="2">The sequence shown here is derived from an EMBL/GenBank/DDBJ whole genome shotgun (WGS) entry which is preliminary data.</text>
</comment>
<feature type="transmembrane region" description="Helical" evidence="1">
    <location>
        <begin position="648"/>
        <end position="667"/>
    </location>
</feature>
<keyword evidence="3" id="KW-1185">Reference proteome</keyword>
<dbReference type="Proteomes" id="UP000572635">
    <property type="component" value="Unassembled WGS sequence"/>
</dbReference>
<feature type="transmembrane region" description="Helical" evidence="1">
    <location>
        <begin position="290"/>
        <end position="312"/>
    </location>
</feature>
<evidence type="ECO:0000313" key="2">
    <source>
        <dbReference type="EMBL" id="MBB5433018.1"/>
    </source>
</evidence>
<dbReference type="AlphaFoldDB" id="A0A7W8QM63"/>
<feature type="transmembrane region" description="Helical" evidence="1">
    <location>
        <begin position="370"/>
        <end position="392"/>
    </location>
</feature>
<evidence type="ECO:0000313" key="3">
    <source>
        <dbReference type="Proteomes" id="UP000572635"/>
    </source>
</evidence>
<protein>
    <submittedName>
        <fullName evidence="2">RsiW-degrading membrane proteinase PrsW (M82 family)</fullName>
    </submittedName>
</protein>
<feature type="transmembrane region" description="Helical" evidence="1">
    <location>
        <begin position="324"/>
        <end position="350"/>
    </location>
</feature>
<dbReference type="EMBL" id="JACHDB010000001">
    <property type="protein sequence ID" value="MBB5433018.1"/>
    <property type="molecule type" value="Genomic_DNA"/>
</dbReference>
<accession>A0A7W8QM63</accession>
<feature type="transmembrane region" description="Helical" evidence="1">
    <location>
        <begin position="207"/>
        <end position="237"/>
    </location>
</feature>
<keyword evidence="1" id="KW-0472">Membrane</keyword>
<feature type="transmembrane region" description="Helical" evidence="1">
    <location>
        <begin position="249"/>
        <end position="270"/>
    </location>
</feature>
<gene>
    <name evidence="2" type="ORF">HDA36_003102</name>
</gene>
<proteinExistence type="predicted"/>
<evidence type="ECO:0000256" key="1">
    <source>
        <dbReference type="SAM" id="Phobius"/>
    </source>
</evidence>
<feature type="transmembrane region" description="Helical" evidence="1">
    <location>
        <begin position="436"/>
        <end position="460"/>
    </location>
</feature>
<keyword evidence="1" id="KW-1133">Transmembrane helix</keyword>
<keyword evidence="1" id="KW-0812">Transmembrane</keyword>
<sequence>MLTRDLVLRVCANSTEFDEGWTAAESKVVVPFLAPRDTALIDAVAAAAADVGVNRLLICRTRAEFAYEPVTDAPANTAGIVDVIRGWGDEPTDVLIVVEDLSAAVIITAEELTVAAGPDDFVRAFVGADIPEARAEFGEQARLGRDPELLRAAQRYGCLEIGGRHARGNRGPGPDTAERLAERAHAFREGSPGAVRALRALRGATGWLMVVALIAAAVAVPGVGAAVPVALGMLWLLIQLAVPARSRTVGFATLLRVAALGAIAVWPVAFAEQAVLGALGPGTPDWVGPTYVAVPVEEAGKLAPLLLVWLFARRRVKRMSAADHLLLGAAAGAGFHLAERGLFAAAAGTVPGTDHYGLFTLLPGWSEVQATGTVFAGHAVTTALIAGAFGVLAVGRRHYGFWLWLLPPAAVALAAIDHMHYNADLAGVELAPATAFFAALTGNGALARWLLLLLLAGAVLMDYRLARLTAETTPPLPGAEPLAGLRRAALGGAVRARVRVPGDIAPVFRRTALAWIRLPTTLACGLSAMVHEFAVQVAAARRGPAALFAAWRLLRWRRAHAMGAVRAGGRPWRRHPARERLEATRLLLEPARPGAAVGAVGTAAALVAAVPPAVPGRLPGVPGEPGYALAALQTGIAWFDGLPAGSQAWAAAAGAALFVLAATGWSVPWSPPDARALLRRPGAEAVVLLGSAAPGQLGYGAVALLGTALPAAASRVLGPSPAGRIKRPGDAA</sequence>
<name>A0A7W8QM63_9ACTN</name>
<feature type="transmembrane region" description="Helical" evidence="1">
    <location>
        <begin position="399"/>
        <end position="416"/>
    </location>
</feature>
<organism evidence="2 3">
    <name type="scientific">Nocardiopsis composta</name>
    <dbReference type="NCBI Taxonomy" id="157465"/>
    <lineage>
        <taxon>Bacteria</taxon>
        <taxon>Bacillati</taxon>
        <taxon>Actinomycetota</taxon>
        <taxon>Actinomycetes</taxon>
        <taxon>Streptosporangiales</taxon>
        <taxon>Nocardiopsidaceae</taxon>
        <taxon>Nocardiopsis</taxon>
    </lineage>
</organism>